<comment type="caution">
    <text evidence="1">The sequence shown here is derived from an EMBL/GenBank/DDBJ whole genome shotgun (WGS) entry which is preliminary data.</text>
</comment>
<sequence>MAVPNCPDRFASSPNCSEQTLACRPGGKCQNHPDWQGSWTRPDWAPGGTAVVWDFGCHCFSAACCVERGRF</sequence>
<reference evidence="1 2" key="1">
    <citation type="journal article" date="2018" name="Sci. Rep.">
        <title>Genomic signatures of local adaptation to the degree of environmental predictability in rotifers.</title>
        <authorList>
            <person name="Franch-Gras L."/>
            <person name="Hahn C."/>
            <person name="Garcia-Roger E.M."/>
            <person name="Carmona M.J."/>
            <person name="Serra M."/>
            <person name="Gomez A."/>
        </authorList>
    </citation>
    <scope>NUCLEOTIDE SEQUENCE [LARGE SCALE GENOMIC DNA]</scope>
    <source>
        <strain evidence="1">HYR1</strain>
    </source>
</reference>
<organism evidence="1 2">
    <name type="scientific">Brachionus plicatilis</name>
    <name type="common">Marine rotifer</name>
    <name type="synonym">Brachionus muelleri</name>
    <dbReference type="NCBI Taxonomy" id="10195"/>
    <lineage>
        <taxon>Eukaryota</taxon>
        <taxon>Metazoa</taxon>
        <taxon>Spiralia</taxon>
        <taxon>Gnathifera</taxon>
        <taxon>Rotifera</taxon>
        <taxon>Eurotatoria</taxon>
        <taxon>Monogononta</taxon>
        <taxon>Pseudotrocha</taxon>
        <taxon>Ploima</taxon>
        <taxon>Brachionidae</taxon>
        <taxon>Brachionus</taxon>
    </lineage>
</organism>
<evidence type="ECO:0000313" key="2">
    <source>
        <dbReference type="Proteomes" id="UP000276133"/>
    </source>
</evidence>
<evidence type="ECO:0000313" key="1">
    <source>
        <dbReference type="EMBL" id="RNA02433.1"/>
    </source>
</evidence>
<gene>
    <name evidence="1" type="ORF">BpHYR1_027048</name>
</gene>
<accession>A0A3M7PTT5</accession>
<proteinExistence type="predicted"/>
<keyword evidence="2" id="KW-1185">Reference proteome</keyword>
<protein>
    <submittedName>
        <fullName evidence="1">Uncharacterized protein</fullName>
    </submittedName>
</protein>
<dbReference type="AlphaFoldDB" id="A0A3M7PTT5"/>
<dbReference type="EMBL" id="REGN01008891">
    <property type="protein sequence ID" value="RNA02433.1"/>
    <property type="molecule type" value="Genomic_DNA"/>
</dbReference>
<dbReference type="Proteomes" id="UP000276133">
    <property type="component" value="Unassembled WGS sequence"/>
</dbReference>
<name>A0A3M7PTT5_BRAPC</name>